<evidence type="ECO:0000313" key="3">
    <source>
        <dbReference type="Proteomes" id="UP000789595"/>
    </source>
</evidence>
<proteinExistence type="predicted"/>
<evidence type="ECO:0000256" key="1">
    <source>
        <dbReference type="SAM" id="MobiDB-lite"/>
    </source>
</evidence>
<accession>A0A8J2S674</accession>
<feature type="region of interest" description="Disordered" evidence="1">
    <location>
        <begin position="77"/>
        <end position="145"/>
    </location>
</feature>
<evidence type="ECO:0000313" key="2">
    <source>
        <dbReference type="EMBL" id="CAH0366113.1"/>
    </source>
</evidence>
<feature type="non-terminal residue" evidence="2">
    <location>
        <position position="1"/>
    </location>
</feature>
<keyword evidence="3" id="KW-1185">Reference proteome</keyword>
<feature type="compositionally biased region" description="Basic residues" evidence="1">
    <location>
        <begin position="121"/>
        <end position="145"/>
    </location>
</feature>
<name>A0A8J2S674_9STRA</name>
<organism evidence="2 3">
    <name type="scientific">Pelagomonas calceolata</name>
    <dbReference type="NCBI Taxonomy" id="35677"/>
    <lineage>
        <taxon>Eukaryota</taxon>
        <taxon>Sar</taxon>
        <taxon>Stramenopiles</taxon>
        <taxon>Ochrophyta</taxon>
        <taxon>Pelagophyceae</taxon>
        <taxon>Pelagomonadales</taxon>
        <taxon>Pelagomonadaceae</taxon>
        <taxon>Pelagomonas</taxon>
    </lineage>
</organism>
<protein>
    <submittedName>
        <fullName evidence="2">Uncharacterized protein</fullName>
    </submittedName>
</protein>
<dbReference type="Proteomes" id="UP000789595">
    <property type="component" value="Unassembled WGS sequence"/>
</dbReference>
<feature type="non-terminal residue" evidence="2">
    <location>
        <position position="201"/>
    </location>
</feature>
<sequence>SGRCFYSYTLPDRAPLVAPSGRAPVRVEGKASRARRRKRIVVLRDGAPRRLARPAPRPPLPRRFAVVVNVDFGERRQRRQHDEGVGHPTSVFLGRRRRHPVVKGHRARRPPRRRPQDGRRRDRRRSRRRSRRRRHHVRRVGGRRRRCAGHCRHPLRGRGKYHLRRRAFLTRCAPLVRSSSFVAATVRSKTSSTEDIKCVRI</sequence>
<dbReference type="AlphaFoldDB" id="A0A8J2S674"/>
<reference evidence="2" key="1">
    <citation type="submission" date="2021-11" db="EMBL/GenBank/DDBJ databases">
        <authorList>
            <consortium name="Genoscope - CEA"/>
            <person name="William W."/>
        </authorList>
    </citation>
    <scope>NUCLEOTIDE SEQUENCE</scope>
</reference>
<gene>
    <name evidence="2" type="ORF">PECAL_1P25870</name>
</gene>
<feature type="compositionally biased region" description="Basic residues" evidence="1">
    <location>
        <begin position="94"/>
        <end position="113"/>
    </location>
</feature>
<dbReference type="EMBL" id="CAKKNE010000001">
    <property type="protein sequence ID" value="CAH0366113.1"/>
    <property type="molecule type" value="Genomic_DNA"/>
</dbReference>
<comment type="caution">
    <text evidence="2">The sequence shown here is derived from an EMBL/GenBank/DDBJ whole genome shotgun (WGS) entry which is preliminary data.</text>
</comment>